<dbReference type="InterPro" id="IPR041664">
    <property type="entry name" value="AAA_16"/>
</dbReference>
<comment type="similarity">
    <text evidence="2">Belongs to the cysteine synthase/cystathionine beta-synthase family.</text>
</comment>
<dbReference type="Pfam" id="PF00291">
    <property type="entry name" value="PALP"/>
    <property type="match status" value="1"/>
</dbReference>
<dbReference type="InterPro" id="IPR001926">
    <property type="entry name" value="TrpB-like_PALP"/>
</dbReference>
<dbReference type="AlphaFoldDB" id="A0A3R7WEW8"/>
<dbReference type="GO" id="GO:0006535">
    <property type="term" value="P:cysteine biosynthetic process from serine"/>
    <property type="evidence" value="ECO:0007669"/>
    <property type="project" value="InterPro"/>
</dbReference>
<dbReference type="Proteomes" id="UP000284702">
    <property type="component" value="Unassembled WGS sequence"/>
</dbReference>
<dbReference type="VEuPathDB" id="FungiDB:H257_04120"/>
<keyword evidence="7" id="KW-1185">Reference proteome</keyword>
<name>A0A3R7WEW8_APHAT</name>
<dbReference type="Gene3D" id="1.10.8.60">
    <property type="match status" value="1"/>
</dbReference>
<organism evidence="6 7">
    <name type="scientific">Aphanomyces astaci</name>
    <name type="common">Crayfish plague agent</name>
    <dbReference type="NCBI Taxonomy" id="112090"/>
    <lineage>
        <taxon>Eukaryota</taxon>
        <taxon>Sar</taxon>
        <taxon>Stramenopiles</taxon>
        <taxon>Oomycota</taxon>
        <taxon>Saprolegniomycetes</taxon>
        <taxon>Saprolegniales</taxon>
        <taxon>Verrucalvaceae</taxon>
        <taxon>Aphanomyces</taxon>
    </lineage>
</organism>
<protein>
    <recommendedName>
        <fullName evidence="8">Cystathionine beta-synthase</fullName>
    </recommendedName>
</protein>
<comment type="cofactor">
    <cofactor evidence="1">
        <name>pyridoxal 5'-phosphate</name>
        <dbReference type="ChEBI" id="CHEBI:597326"/>
    </cofactor>
</comment>
<dbReference type="InterPro" id="IPR001216">
    <property type="entry name" value="P-phosphate_BS"/>
</dbReference>
<dbReference type="Gene3D" id="3.40.50.1100">
    <property type="match status" value="2"/>
</dbReference>
<dbReference type="SUPFAM" id="SSF53686">
    <property type="entry name" value="Tryptophan synthase beta subunit-like PLP-dependent enzymes"/>
    <property type="match status" value="1"/>
</dbReference>
<evidence type="ECO:0000256" key="1">
    <source>
        <dbReference type="ARBA" id="ARBA00001933"/>
    </source>
</evidence>
<feature type="domain" description="Tryptophan synthase beta chain-like PALP" evidence="4">
    <location>
        <begin position="24"/>
        <end position="229"/>
    </location>
</feature>
<evidence type="ECO:0000256" key="2">
    <source>
        <dbReference type="ARBA" id="ARBA00007103"/>
    </source>
</evidence>
<feature type="domain" description="Orc1-like AAA ATPase" evidence="5">
    <location>
        <begin position="263"/>
        <end position="356"/>
    </location>
</feature>
<reference evidence="6" key="1">
    <citation type="submission" date="2018-07" db="EMBL/GenBank/DDBJ databases">
        <title>Annotation of Aphanomyces astaci genome assembly.</title>
        <authorList>
            <person name="Studholme D.J."/>
        </authorList>
    </citation>
    <scope>NUCLEOTIDE SEQUENCE [LARGE SCALE GENOMIC DNA]</scope>
    <source>
        <strain evidence="6">Pc</strain>
    </source>
</reference>
<evidence type="ECO:0008006" key="8">
    <source>
        <dbReference type="Google" id="ProtNLM"/>
    </source>
</evidence>
<dbReference type="SUPFAM" id="SSF52540">
    <property type="entry name" value="P-loop containing nucleoside triphosphate hydrolases"/>
    <property type="match status" value="1"/>
</dbReference>
<evidence type="ECO:0000313" key="6">
    <source>
        <dbReference type="EMBL" id="RQM24422.1"/>
    </source>
</evidence>
<dbReference type="Pfam" id="PF13191">
    <property type="entry name" value="AAA_16"/>
    <property type="match status" value="1"/>
</dbReference>
<evidence type="ECO:0000259" key="4">
    <source>
        <dbReference type="Pfam" id="PF00291"/>
    </source>
</evidence>
<sequence>MTTTNTTQVIFPPFERPQILPSILSHVGDTPLVRINKISAKAGLKCELLAKCEFFNAGGSVKDRIGRQMVLDAEASGRIKPGDTLIEPTSGNTGIGLALAAALRGYRCIITLPEKMSAEKVNVLKALGAEIIRTPTEAAWDSPESHIGVARRLQQEIKNAHILDQYTNPSNPKAHYEGTAEELLYQCDGRIDMIVMSAGTGGTISGIARKLKEKLPNIIVVGVDPVGSILAQPEALNDHNRLCGYKRTSALDALSPRYRLKSLVGRDVQWQAAMAFVARSFAVGCGSVCVSGPRGTGKSALVALLEEQVAAECAGRGRQLRPRHVDMSASVPRTSSLFVELANEMTNVQYASDADAMSALEETCRDPSWLTYEHDSPPHEVASIACAPYSKDALRWILNQRLADNSVVDDAAIEFVAQQVAEISGDAQVTLDICVLAILLMQRRQDHVPVTVEVMATATSACLTHYRDQLMWALPPTTQMVLYVLMSTIDKTGLVGSLQRAYTVQCGRRAPLSRVDWGAHVQMLYGNGVVDIDNDMYTVRVTLENIVDPET</sequence>
<proteinExistence type="inferred from homology"/>
<dbReference type="CDD" id="cd01561">
    <property type="entry name" value="CBS_like"/>
    <property type="match status" value="1"/>
</dbReference>
<gene>
    <name evidence="6" type="ORF">B5M09_002191</name>
</gene>
<dbReference type="PROSITE" id="PS00901">
    <property type="entry name" value="CYS_SYNTHASE"/>
    <property type="match status" value="1"/>
</dbReference>
<accession>A0A3R7WEW8</accession>
<dbReference type="FunFam" id="3.40.50.1100:FF:000003">
    <property type="entry name" value="Cystathionine beta-synthase"/>
    <property type="match status" value="1"/>
</dbReference>
<dbReference type="EMBL" id="MZMZ02002726">
    <property type="protein sequence ID" value="RQM24422.1"/>
    <property type="molecule type" value="Genomic_DNA"/>
</dbReference>
<dbReference type="InterPro" id="IPR027417">
    <property type="entry name" value="P-loop_NTPase"/>
</dbReference>
<keyword evidence="3" id="KW-0663">Pyridoxal phosphate</keyword>
<dbReference type="PANTHER" id="PTHR10314">
    <property type="entry name" value="CYSTATHIONINE BETA-SYNTHASE"/>
    <property type="match status" value="1"/>
</dbReference>
<evidence type="ECO:0000259" key="5">
    <source>
        <dbReference type="Pfam" id="PF13191"/>
    </source>
</evidence>
<dbReference type="InterPro" id="IPR036052">
    <property type="entry name" value="TrpB-like_PALP_sf"/>
</dbReference>
<comment type="caution">
    <text evidence="6">The sequence shown here is derived from an EMBL/GenBank/DDBJ whole genome shotgun (WGS) entry which is preliminary data.</text>
</comment>
<evidence type="ECO:0000256" key="3">
    <source>
        <dbReference type="ARBA" id="ARBA00022898"/>
    </source>
</evidence>
<evidence type="ECO:0000313" key="7">
    <source>
        <dbReference type="Proteomes" id="UP000284702"/>
    </source>
</evidence>
<dbReference type="InterPro" id="IPR050214">
    <property type="entry name" value="Cys_Synth/Cystath_Beta-Synth"/>
</dbReference>